<dbReference type="STRING" id="1442369.A0A0D2J2D3"/>
<feature type="region of interest" description="Disordered" evidence="2">
    <location>
        <begin position="111"/>
        <end position="178"/>
    </location>
</feature>
<feature type="compositionally biased region" description="Polar residues" evidence="2">
    <location>
        <begin position="313"/>
        <end position="333"/>
    </location>
</feature>
<accession>A0A0D2J2D3</accession>
<evidence type="ECO:0000259" key="3">
    <source>
        <dbReference type="Pfam" id="PF11500"/>
    </source>
</evidence>
<feature type="region of interest" description="Disordered" evidence="2">
    <location>
        <begin position="30"/>
        <end position="91"/>
    </location>
</feature>
<feature type="compositionally biased region" description="Low complexity" evidence="2">
    <location>
        <begin position="352"/>
        <end position="365"/>
    </location>
</feature>
<evidence type="ECO:0000313" key="4">
    <source>
        <dbReference type="EMBL" id="KIX09861.1"/>
    </source>
</evidence>
<dbReference type="Proteomes" id="UP000053617">
    <property type="component" value="Unassembled WGS sequence"/>
</dbReference>
<feature type="coiled-coil region" evidence="1">
    <location>
        <begin position="219"/>
        <end position="256"/>
    </location>
</feature>
<proteinExistence type="predicted"/>
<organism evidence="4 5">
    <name type="scientific">Rhinocladiella mackenziei CBS 650.93</name>
    <dbReference type="NCBI Taxonomy" id="1442369"/>
    <lineage>
        <taxon>Eukaryota</taxon>
        <taxon>Fungi</taxon>
        <taxon>Dikarya</taxon>
        <taxon>Ascomycota</taxon>
        <taxon>Pezizomycotina</taxon>
        <taxon>Eurotiomycetes</taxon>
        <taxon>Chaetothyriomycetidae</taxon>
        <taxon>Chaetothyriales</taxon>
        <taxon>Herpotrichiellaceae</taxon>
        <taxon>Rhinocladiella</taxon>
    </lineage>
</organism>
<evidence type="ECO:0000313" key="5">
    <source>
        <dbReference type="Proteomes" id="UP000053617"/>
    </source>
</evidence>
<dbReference type="HOGENOM" id="CLU_589258_0_0_1"/>
<keyword evidence="5" id="KW-1185">Reference proteome</keyword>
<feature type="compositionally biased region" description="Polar residues" evidence="2">
    <location>
        <begin position="124"/>
        <end position="135"/>
    </location>
</feature>
<dbReference type="VEuPathDB" id="FungiDB:Z518_00942"/>
<feature type="compositionally biased region" description="Basic and acidic residues" evidence="2">
    <location>
        <begin position="388"/>
        <end position="399"/>
    </location>
</feature>
<dbReference type="RefSeq" id="XP_013276997.1">
    <property type="nucleotide sequence ID" value="XM_013421543.1"/>
</dbReference>
<dbReference type="AlphaFoldDB" id="A0A0D2J2D3"/>
<feature type="compositionally biased region" description="Polar residues" evidence="2">
    <location>
        <begin position="400"/>
        <end position="418"/>
    </location>
</feature>
<dbReference type="GeneID" id="25289013"/>
<reference evidence="4 5" key="1">
    <citation type="submission" date="2015-01" db="EMBL/GenBank/DDBJ databases">
        <title>The Genome Sequence of Rhinocladiella mackenzie CBS 650.93.</title>
        <authorList>
            <consortium name="The Broad Institute Genomics Platform"/>
            <person name="Cuomo C."/>
            <person name="de Hoog S."/>
            <person name="Gorbushina A."/>
            <person name="Stielow B."/>
            <person name="Teixiera M."/>
            <person name="Abouelleil A."/>
            <person name="Chapman S.B."/>
            <person name="Priest M."/>
            <person name="Young S.K."/>
            <person name="Wortman J."/>
            <person name="Nusbaum C."/>
            <person name="Birren B."/>
        </authorList>
    </citation>
    <scope>NUCLEOTIDE SEQUENCE [LARGE SCALE GENOMIC DNA]</scope>
    <source>
        <strain evidence="4 5">CBS 650.93</strain>
    </source>
</reference>
<dbReference type="OrthoDB" id="5383703at2759"/>
<gene>
    <name evidence="4" type="ORF">Z518_00942</name>
</gene>
<protein>
    <recommendedName>
        <fullName evidence="3">Spindle pole body-associated protein cut12 domain-containing protein</fullName>
    </recommendedName>
</protein>
<feature type="compositionally biased region" description="Low complexity" evidence="2">
    <location>
        <begin position="419"/>
        <end position="434"/>
    </location>
</feature>
<evidence type="ECO:0000256" key="1">
    <source>
        <dbReference type="SAM" id="Coils"/>
    </source>
</evidence>
<sequence length="434" mass="47727">MSGHETILEDPITPAPLFAYRAIRSMFFASPDSSPEHENKENIAPPSPMRSKFLVDGPVQLTPSQKRKWDSQGTVLSPTKGILRTPGLPTPRAKYLRDINVKFKSLSPEAVDKTAEAPKPEYATLSQGSSVSTEASPAIRASKPMKELTFSKKTHSSQPKSDKQPIISAPKEPPSTSAPTIVTATTDVLCPSQIHAYVQQTEREVKRLVRYGQKMREYARKKDAENQELKYTIEQLRKENERLRNENRSVGRANLEAKHGARERDRNLAAVGVSRGDVGEEVVRHQAQAGNAVPNTWSCRTTGPDTDVDTRQKPSSSTLRSSTQPGSASSSVEPQVRSDLAPPTQAIRPANSVGLGVGTSTSTGTAITRLPPDREAAARERLRRRMEVRKASTENDKLNQKTQTIVDTGQGSQTLNHEVQNQSQDVSQVDWVNL</sequence>
<dbReference type="Pfam" id="PF11500">
    <property type="entry name" value="Cut12"/>
    <property type="match status" value="1"/>
</dbReference>
<feature type="compositionally biased region" description="Polar residues" evidence="2">
    <location>
        <begin position="293"/>
        <end position="304"/>
    </location>
</feature>
<feature type="domain" description="Spindle pole body-associated protein cut12" evidence="3">
    <location>
        <begin position="195"/>
        <end position="252"/>
    </location>
</feature>
<name>A0A0D2J2D3_9EURO</name>
<dbReference type="InterPro" id="IPR021589">
    <property type="entry name" value="Cut12"/>
</dbReference>
<dbReference type="EMBL" id="KN847475">
    <property type="protein sequence ID" value="KIX09861.1"/>
    <property type="molecule type" value="Genomic_DNA"/>
</dbReference>
<feature type="compositionally biased region" description="Basic and acidic residues" evidence="2">
    <location>
        <begin position="371"/>
        <end position="380"/>
    </location>
</feature>
<keyword evidence="1" id="KW-0175">Coiled coil</keyword>
<evidence type="ECO:0000256" key="2">
    <source>
        <dbReference type="SAM" id="MobiDB-lite"/>
    </source>
</evidence>
<feature type="region of interest" description="Disordered" evidence="2">
    <location>
        <begin position="287"/>
        <end position="434"/>
    </location>
</feature>